<keyword evidence="2" id="KW-0813">Transport</keyword>
<dbReference type="Gene3D" id="3.30.70.1350">
    <property type="entry name" value="Cation efflux protein, cytoplasmic domain"/>
    <property type="match status" value="1"/>
</dbReference>
<evidence type="ECO:0000313" key="9">
    <source>
        <dbReference type="Proteomes" id="UP000179627"/>
    </source>
</evidence>
<proteinExistence type="predicted"/>
<keyword evidence="9" id="KW-1185">Reference proteome</keyword>
<dbReference type="OrthoDB" id="9806522at2"/>
<feature type="transmembrane region" description="Helical" evidence="6">
    <location>
        <begin position="158"/>
        <end position="183"/>
    </location>
</feature>
<reference evidence="9" key="1">
    <citation type="submission" date="2016-07" db="EMBL/GenBank/DDBJ databases">
        <title>Sequence Frankia sp. strain CcI1.17.</title>
        <authorList>
            <person name="Ghodhbane-Gtari F."/>
            <person name="Swanson E."/>
            <person name="Gueddou A."/>
            <person name="Morris K."/>
            <person name="Hezbri K."/>
            <person name="Ktari A."/>
            <person name="Nouioui I."/>
            <person name="Abebe-Akele F."/>
            <person name="Simpson S."/>
            <person name="Thomas K."/>
            <person name="Gtari M."/>
            <person name="Tisa L.S."/>
            <person name="Hurst S."/>
        </authorList>
    </citation>
    <scope>NUCLEOTIDE SEQUENCE [LARGE SCALE GENOMIC DNA]</scope>
    <source>
        <strain evidence="9">Cc1.17</strain>
    </source>
</reference>
<dbReference type="InterPro" id="IPR058533">
    <property type="entry name" value="Cation_efflux_TM"/>
</dbReference>
<evidence type="ECO:0000259" key="7">
    <source>
        <dbReference type="Pfam" id="PF01545"/>
    </source>
</evidence>
<accession>A0A1S1RJH7</accession>
<feature type="transmembrane region" description="Helical" evidence="6">
    <location>
        <begin position="109"/>
        <end position="128"/>
    </location>
</feature>
<dbReference type="AlphaFoldDB" id="A0A1S1RJH7"/>
<feature type="domain" description="Cation efflux protein transmembrane" evidence="7">
    <location>
        <begin position="10"/>
        <end position="218"/>
    </location>
</feature>
<feature type="transmembrane region" description="Helical" evidence="6">
    <location>
        <begin position="12"/>
        <end position="30"/>
    </location>
</feature>
<dbReference type="EMBL" id="MBLM01000002">
    <property type="protein sequence ID" value="OHV46197.1"/>
    <property type="molecule type" value="Genomic_DNA"/>
</dbReference>
<keyword evidence="5 6" id="KW-0472">Membrane</keyword>
<dbReference type="RefSeq" id="WP_071081748.1">
    <property type="nucleotide sequence ID" value="NZ_MBLM01000002.1"/>
</dbReference>
<evidence type="ECO:0000256" key="3">
    <source>
        <dbReference type="ARBA" id="ARBA00022692"/>
    </source>
</evidence>
<evidence type="ECO:0000256" key="4">
    <source>
        <dbReference type="ARBA" id="ARBA00022989"/>
    </source>
</evidence>
<dbReference type="Pfam" id="PF01545">
    <property type="entry name" value="Cation_efflux"/>
    <property type="match status" value="1"/>
</dbReference>
<dbReference type="GO" id="GO:0016020">
    <property type="term" value="C:membrane"/>
    <property type="evidence" value="ECO:0007669"/>
    <property type="project" value="UniProtKB-SubCell"/>
</dbReference>
<dbReference type="InterPro" id="IPR027469">
    <property type="entry name" value="Cation_efflux_TMD_sf"/>
</dbReference>
<protein>
    <submittedName>
        <fullName evidence="8">Cation diffusion facilitator family transporter</fullName>
    </submittedName>
</protein>
<dbReference type="InterPro" id="IPR002524">
    <property type="entry name" value="Cation_efflux"/>
</dbReference>
<feature type="transmembrane region" description="Helical" evidence="6">
    <location>
        <begin position="189"/>
        <end position="211"/>
    </location>
</feature>
<dbReference type="Proteomes" id="UP000179627">
    <property type="component" value="Unassembled WGS sequence"/>
</dbReference>
<keyword evidence="3 6" id="KW-0812">Transmembrane</keyword>
<dbReference type="InterPro" id="IPR040177">
    <property type="entry name" value="SLC30A9"/>
</dbReference>
<dbReference type="InterPro" id="IPR036837">
    <property type="entry name" value="Cation_efflux_CTD_sf"/>
</dbReference>
<evidence type="ECO:0000256" key="6">
    <source>
        <dbReference type="SAM" id="Phobius"/>
    </source>
</evidence>
<evidence type="ECO:0000256" key="1">
    <source>
        <dbReference type="ARBA" id="ARBA00004141"/>
    </source>
</evidence>
<dbReference type="NCBIfam" id="TIGR01297">
    <property type="entry name" value="CDF"/>
    <property type="match status" value="1"/>
</dbReference>
<keyword evidence="4 6" id="KW-1133">Transmembrane helix</keyword>
<evidence type="ECO:0000313" key="8">
    <source>
        <dbReference type="EMBL" id="OHV46197.1"/>
    </source>
</evidence>
<dbReference type="PANTHER" id="PTHR13414:SF9">
    <property type="entry name" value="PROTON-COUPLED ZINC ANTIPORTER SLC30A9, MITOCHONDRIAL"/>
    <property type="match status" value="1"/>
</dbReference>
<dbReference type="PANTHER" id="PTHR13414">
    <property type="entry name" value="HUEL-CATION TRANSPORTER"/>
    <property type="match status" value="1"/>
</dbReference>
<dbReference type="SUPFAM" id="SSF161111">
    <property type="entry name" value="Cation efflux protein transmembrane domain-like"/>
    <property type="match status" value="1"/>
</dbReference>
<organism evidence="8 9">
    <name type="scientific">Parafrankia colletiae</name>
    <dbReference type="NCBI Taxonomy" id="573497"/>
    <lineage>
        <taxon>Bacteria</taxon>
        <taxon>Bacillati</taxon>
        <taxon>Actinomycetota</taxon>
        <taxon>Actinomycetes</taxon>
        <taxon>Frankiales</taxon>
        <taxon>Frankiaceae</taxon>
        <taxon>Parafrankia</taxon>
    </lineage>
</organism>
<dbReference type="SUPFAM" id="SSF160240">
    <property type="entry name" value="Cation efflux protein cytoplasmic domain-like"/>
    <property type="match status" value="1"/>
</dbReference>
<dbReference type="Gene3D" id="1.20.1510.10">
    <property type="entry name" value="Cation efflux protein transmembrane domain"/>
    <property type="match status" value="1"/>
</dbReference>
<name>A0A1S1RJH7_9ACTN</name>
<sequence>MSAEGSTKAVVAALVANLGIAVAKFVAFLFTRSSSMLAESIHSVADSGNQALLLLGQRKARQPADEEHPFGYGRSRYIAGFLVGIVLFSVGGLFSVYEGVEKLRHPHELESGVVAIVVLAIAIVLESFSFRTAIRESRHAKGPLTWWRFIREARSPELPVVLLEDLAALCGLLLALGGVGLTLLLDEPLWDAAGTLAIGILLLAVAVIVAIETYGMLVGEAAAPPTVETIRRALASAPAVTAVIHMRTLHLGPEELLVAAKIGIEPDLTAAQVAGAIDEAEALLRQAVPAARRVYLEPDILRVAAGQPAVPGAGASPAPEGSA</sequence>
<evidence type="ECO:0000256" key="2">
    <source>
        <dbReference type="ARBA" id="ARBA00022448"/>
    </source>
</evidence>
<dbReference type="GO" id="GO:0008324">
    <property type="term" value="F:monoatomic cation transmembrane transporter activity"/>
    <property type="evidence" value="ECO:0007669"/>
    <property type="project" value="InterPro"/>
</dbReference>
<comment type="caution">
    <text evidence="8">The sequence shown here is derived from an EMBL/GenBank/DDBJ whole genome shotgun (WGS) entry which is preliminary data.</text>
</comment>
<evidence type="ECO:0000256" key="5">
    <source>
        <dbReference type="ARBA" id="ARBA00023136"/>
    </source>
</evidence>
<comment type="subcellular location">
    <subcellularLocation>
        <location evidence="1">Membrane</location>
        <topology evidence="1">Multi-pass membrane protein</topology>
    </subcellularLocation>
</comment>
<gene>
    <name evidence="8" type="ORF">CC117_00605</name>
</gene>
<dbReference type="GO" id="GO:0006829">
    <property type="term" value="P:zinc ion transport"/>
    <property type="evidence" value="ECO:0007669"/>
    <property type="project" value="InterPro"/>
</dbReference>
<feature type="transmembrane region" description="Helical" evidence="6">
    <location>
        <begin position="77"/>
        <end position="97"/>
    </location>
</feature>